<keyword evidence="4" id="KW-0249">Electron transport</keyword>
<evidence type="ECO:0000256" key="1">
    <source>
        <dbReference type="ARBA" id="ARBA00008987"/>
    </source>
</evidence>
<keyword evidence="10" id="KW-1185">Reference proteome</keyword>
<dbReference type="Proteomes" id="UP001520878">
    <property type="component" value="Unassembled WGS sequence"/>
</dbReference>
<gene>
    <name evidence="9" type="primary">trxC</name>
    <name evidence="9" type="ORF">LJ739_00090</name>
</gene>
<dbReference type="CDD" id="cd02947">
    <property type="entry name" value="TRX_family"/>
    <property type="match status" value="1"/>
</dbReference>
<dbReference type="Gene3D" id="2.30.30.380">
    <property type="entry name" value="Zn-finger domain of Sec23/24"/>
    <property type="match status" value="1"/>
</dbReference>
<evidence type="ECO:0000256" key="7">
    <source>
        <dbReference type="NCBIfam" id="TIGR01068"/>
    </source>
</evidence>
<accession>A0ABS8G3C7</accession>
<reference evidence="9 10" key="1">
    <citation type="submission" date="2021-10" db="EMBL/GenBank/DDBJ databases">
        <title>Draft genome of Aestuariibacter halophilus JC2043.</title>
        <authorList>
            <person name="Emsley S.A."/>
            <person name="Pfannmuller K.M."/>
            <person name="Ushijima B."/>
            <person name="Saw J.H."/>
            <person name="Videau P."/>
        </authorList>
    </citation>
    <scope>NUCLEOTIDE SEQUENCE [LARGE SCALE GENOMIC DNA]</scope>
    <source>
        <strain evidence="9 10">JC2043</strain>
    </source>
</reference>
<comment type="caution">
    <text evidence="9">The sequence shown here is derived from an EMBL/GenBank/DDBJ whole genome shotgun (WGS) entry which is preliminary data.</text>
</comment>
<dbReference type="PANTHER" id="PTHR45663:SF40">
    <property type="entry name" value="THIOREDOXIN 2"/>
    <property type="match status" value="1"/>
</dbReference>
<name>A0ABS8G3C7_9ALTE</name>
<keyword evidence="2" id="KW-0813">Transport</keyword>
<protein>
    <recommendedName>
        <fullName evidence="7">Thioredoxin</fullName>
    </recommendedName>
</protein>
<dbReference type="NCBIfam" id="TIGR01068">
    <property type="entry name" value="thioredoxin"/>
    <property type="match status" value="1"/>
</dbReference>
<evidence type="ECO:0000256" key="3">
    <source>
        <dbReference type="ARBA" id="ARBA00022723"/>
    </source>
</evidence>
<evidence type="ECO:0000256" key="4">
    <source>
        <dbReference type="ARBA" id="ARBA00022982"/>
    </source>
</evidence>
<feature type="domain" description="Thioredoxin" evidence="8">
    <location>
        <begin position="8"/>
        <end position="140"/>
    </location>
</feature>
<dbReference type="PRINTS" id="PR00421">
    <property type="entry name" value="THIOREDOXIN"/>
</dbReference>
<dbReference type="EMBL" id="JAJEWP010000001">
    <property type="protein sequence ID" value="MCC2614636.1"/>
    <property type="molecule type" value="Genomic_DNA"/>
</dbReference>
<comment type="similarity">
    <text evidence="1">Belongs to the thioredoxin family.</text>
</comment>
<keyword evidence="6" id="KW-0676">Redox-active center</keyword>
<dbReference type="NCBIfam" id="NF008229">
    <property type="entry name" value="PRK10996.1"/>
    <property type="match status" value="1"/>
</dbReference>
<dbReference type="InterPro" id="IPR013766">
    <property type="entry name" value="Thioredoxin_domain"/>
</dbReference>
<sequence>MNIVCPQCLATNRVPEQRLNDAPVCGKCKQALLPAAPISASDDSFARHIERSDLPVVVDFWASWCGPCVQFAPTYEATARAMHTRARFLKVDTEACQQTAARFGIRSIPTLMVFKQGREVDRVAGALPGAQFQQWLSQHL</sequence>
<evidence type="ECO:0000259" key="8">
    <source>
        <dbReference type="PROSITE" id="PS51352"/>
    </source>
</evidence>
<keyword evidence="3" id="KW-0479">Metal-binding</keyword>
<evidence type="ECO:0000256" key="6">
    <source>
        <dbReference type="ARBA" id="ARBA00023284"/>
    </source>
</evidence>
<dbReference type="InterPro" id="IPR049299">
    <property type="entry name" value="Thio2_N"/>
</dbReference>
<dbReference type="Gene3D" id="3.40.30.10">
    <property type="entry name" value="Glutaredoxin"/>
    <property type="match status" value="1"/>
</dbReference>
<dbReference type="RefSeq" id="WP_229156562.1">
    <property type="nucleotide sequence ID" value="NZ_JAJEWP010000001.1"/>
</dbReference>
<dbReference type="InterPro" id="IPR017937">
    <property type="entry name" value="Thioredoxin_CS"/>
</dbReference>
<proteinExistence type="inferred from homology"/>
<evidence type="ECO:0000256" key="2">
    <source>
        <dbReference type="ARBA" id="ARBA00022448"/>
    </source>
</evidence>
<dbReference type="InterPro" id="IPR036249">
    <property type="entry name" value="Thioredoxin-like_sf"/>
</dbReference>
<dbReference type="InterPro" id="IPR005746">
    <property type="entry name" value="Thioredoxin"/>
</dbReference>
<dbReference type="PROSITE" id="PS00194">
    <property type="entry name" value="THIOREDOXIN_1"/>
    <property type="match status" value="1"/>
</dbReference>
<evidence type="ECO:0000256" key="5">
    <source>
        <dbReference type="ARBA" id="ARBA00023157"/>
    </source>
</evidence>
<evidence type="ECO:0000313" key="10">
    <source>
        <dbReference type="Proteomes" id="UP001520878"/>
    </source>
</evidence>
<evidence type="ECO:0000313" key="9">
    <source>
        <dbReference type="EMBL" id="MCC2614636.1"/>
    </source>
</evidence>
<dbReference type="SUPFAM" id="SSF52833">
    <property type="entry name" value="Thioredoxin-like"/>
    <property type="match status" value="1"/>
</dbReference>
<dbReference type="PROSITE" id="PS51352">
    <property type="entry name" value="THIOREDOXIN_2"/>
    <property type="match status" value="1"/>
</dbReference>
<organism evidence="9 10">
    <name type="scientific">Fluctibacter halophilus</name>
    <dbReference type="NCBI Taxonomy" id="226011"/>
    <lineage>
        <taxon>Bacteria</taxon>
        <taxon>Pseudomonadati</taxon>
        <taxon>Pseudomonadota</taxon>
        <taxon>Gammaproteobacteria</taxon>
        <taxon>Alteromonadales</taxon>
        <taxon>Alteromonadaceae</taxon>
        <taxon>Fluctibacter</taxon>
    </lineage>
</organism>
<keyword evidence="5" id="KW-1015">Disulfide bond</keyword>
<dbReference type="Pfam" id="PF00085">
    <property type="entry name" value="Thioredoxin"/>
    <property type="match status" value="1"/>
</dbReference>
<dbReference type="Pfam" id="PF21352">
    <property type="entry name" value="Zn_ribbon_Thio2"/>
    <property type="match status" value="1"/>
</dbReference>
<dbReference type="PANTHER" id="PTHR45663">
    <property type="entry name" value="GEO12009P1"/>
    <property type="match status" value="1"/>
</dbReference>